<gene>
    <name evidence="3" type="ORF">ETD96_42625</name>
</gene>
<evidence type="ECO:0000313" key="3">
    <source>
        <dbReference type="EMBL" id="TMR25406.1"/>
    </source>
</evidence>
<feature type="compositionally biased region" description="Basic and acidic residues" evidence="1">
    <location>
        <begin position="12"/>
        <end position="23"/>
    </location>
</feature>
<feature type="transmembrane region" description="Helical" evidence="2">
    <location>
        <begin position="29"/>
        <end position="50"/>
    </location>
</feature>
<keyword evidence="2" id="KW-1133">Transmembrane helix</keyword>
<organism evidence="3 4">
    <name type="scientific">Actinomadura geliboluensis</name>
    <dbReference type="NCBI Taxonomy" id="882440"/>
    <lineage>
        <taxon>Bacteria</taxon>
        <taxon>Bacillati</taxon>
        <taxon>Actinomycetota</taxon>
        <taxon>Actinomycetes</taxon>
        <taxon>Streptosporangiales</taxon>
        <taxon>Thermomonosporaceae</taxon>
        <taxon>Actinomadura</taxon>
    </lineage>
</organism>
<sequence>MTGRHRGQPKLKGAEDEAEERGASRGRQIAVISAAFLVPVLVASVIAVGMRDEPVRERPETAGTTARNATPATPETEPTYGEYVPPESEPQIATKVPKRAPAPVTKPRRTASPEPSPTPTRRVRRPCPAGWDDVWWMRRWCERHGYGDR</sequence>
<feature type="region of interest" description="Disordered" evidence="1">
    <location>
        <begin position="48"/>
        <end position="127"/>
    </location>
</feature>
<dbReference type="RefSeq" id="WP_138642160.1">
    <property type="nucleotide sequence ID" value="NZ_JBIAFF010000029.1"/>
</dbReference>
<accession>A0A5S4FXH6</accession>
<comment type="caution">
    <text evidence="3">The sequence shown here is derived from an EMBL/GenBank/DDBJ whole genome shotgun (WGS) entry which is preliminary data.</text>
</comment>
<evidence type="ECO:0000256" key="1">
    <source>
        <dbReference type="SAM" id="MobiDB-lite"/>
    </source>
</evidence>
<evidence type="ECO:0000313" key="4">
    <source>
        <dbReference type="Proteomes" id="UP000305238"/>
    </source>
</evidence>
<proteinExistence type="predicted"/>
<dbReference type="AlphaFoldDB" id="A0A5S4FXH6"/>
<feature type="region of interest" description="Disordered" evidence="1">
    <location>
        <begin position="1"/>
        <end position="25"/>
    </location>
</feature>
<keyword evidence="2" id="KW-0812">Transmembrane</keyword>
<feature type="compositionally biased region" description="Basic and acidic residues" evidence="1">
    <location>
        <begin position="50"/>
        <end position="60"/>
    </location>
</feature>
<name>A0A5S4FXH6_9ACTN</name>
<protein>
    <submittedName>
        <fullName evidence="3">Uncharacterized protein</fullName>
    </submittedName>
</protein>
<evidence type="ECO:0000256" key="2">
    <source>
        <dbReference type="SAM" id="Phobius"/>
    </source>
</evidence>
<feature type="compositionally biased region" description="Low complexity" evidence="1">
    <location>
        <begin position="61"/>
        <end position="86"/>
    </location>
</feature>
<keyword evidence="4" id="KW-1185">Reference proteome</keyword>
<dbReference type="Proteomes" id="UP000305238">
    <property type="component" value="Unassembled WGS sequence"/>
</dbReference>
<reference evidence="3 4" key="1">
    <citation type="submission" date="2019-05" db="EMBL/GenBank/DDBJ databases">
        <title>Draft genome sequence of Actinomadura geliboluensis A8036.</title>
        <authorList>
            <person name="Saricaoglu S."/>
            <person name="Isik K."/>
        </authorList>
    </citation>
    <scope>NUCLEOTIDE SEQUENCE [LARGE SCALE GENOMIC DNA]</scope>
    <source>
        <strain evidence="3 4">A8036</strain>
    </source>
</reference>
<keyword evidence="2" id="KW-0472">Membrane</keyword>
<dbReference type="OrthoDB" id="3480561at2"/>
<dbReference type="EMBL" id="VCKZ01000625">
    <property type="protein sequence ID" value="TMR25406.1"/>
    <property type="molecule type" value="Genomic_DNA"/>
</dbReference>